<accession>A0A6C0DW38</accession>
<protein>
    <submittedName>
        <fullName evidence="1">Uncharacterized protein</fullName>
    </submittedName>
</protein>
<dbReference type="AlphaFoldDB" id="A0A6C0DW38"/>
<dbReference type="EMBL" id="MN739680">
    <property type="protein sequence ID" value="QHT20661.1"/>
    <property type="molecule type" value="Genomic_DNA"/>
</dbReference>
<name>A0A6C0DW38_9ZZZZ</name>
<evidence type="ECO:0000313" key="1">
    <source>
        <dbReference type="EMBL" id="QHT20661.1"/>
    </source>
</evidence>
<reference evidence="1" key="1">
    <citation type="journal article" date="2020" name="Nature">
        <title>Giant virus diversity and host interactions through global metagenomics.</title>
        <authorList>
            <person name="Schulz F."/>
            <person name="Roux S."/>
            <person name="Paez-Espino D."/>
            <person name="Jungbluth S."/>
            <person name="Walsh D.A."/>
            <person name="Denef V.J."/>
            <person name="McMahon K.D."/>
            <person name="Konstantinidis K.T."/>
            <person name="Eloe-Fadrosh E.A."/>
            <person name="Kyrpides N.C."/>
            <person name="Woyke T."/>
        </authorList>
    </citation>
    <scope>NUCLEOTIDE SEQUENCE</scope>
    <source>
        <strain evidence="1">GVMAG-M-3300023174-68</strain>
    </source>
</reference>
<sequence length="136" mass="15735">MEIFKNVTSLMSSNVHENNVKLTYKMTEKDIVILNNPIILGFINKGIKDTGSYILVINSDKEEGATGIFCISKSKKSERGSINKLVTNNGMYNEILNVEWDPYEYPKVILHIHKLNKDKIKNKREIYFSYNVKVIY</sequence>
<organism evidence="1">
    <name type="scientific">viral metagenome</name>
    <dbReference type="NCBI Taxonomy" id="1070528"/>
    <lineage>
        <taxon>unclassified sequences</taxon>
        <taxon>metagenomes</taxon>
        <taxon>organismal metagenomes</taxon>
    </lineage>
</organism>
<proteinExistence type="predicted"/>